<dbReference type="PRINTS" id="PR00146">
    <property type="entry name" value="DHPICSNTHASE"/>
</dbReference>
<dbReference type="InterPro" id="IPR020625">
    <property type="entry name" value="Schiff_base-form_aldolases_AS"/>
</dbReference>
<gene>
    <name evidence="5" type="primary">dapA_2</name>
    <name evidence="5" type="ORF">GCM10010466_60230</name>
</gene>
<evidence type="ECO:0000313" key="6">
    <source>
        <dbReference type="Proteomes" id="UP001500320"/>
    </source>
</evidence>
<dbReference type="Pfam" id="PF00701">
    <property type="entry name" value="DHDPS"/>
    <property type="match status" value="1"/>
</dbReference>
<keyword evidence="3" id="KW-0704">Schiff base</keyword>
<dbReference type="PROSITE" id="PS00666">
    <property type="entry name" value="DHDPS_2"/>
    <property type="match status" value="1"/>
</dbReference>
<keyword evidence="2 4" id="KW-0456">Lyase</keyword>
<protein>
    <submittedName>
        <fullName evidence="5">4-hydroxy-tetrahydrodipicolinate synthase</fullName>
    </submittedName>
</protein>
<organism evidence="5 6">
    <name type="scientific">Planomonospora alba</name>
    <dbReference type="NCBI Taxonomy" id="161354"/>
    <lineage>
        <taxon>Bacteria</taxon>
        <taxon>Bacillati</taxon>
        <taxon>Actinomycetota</taxon>
        <taxon>Actinomycetes</taxon>
        <taxon>Streptosporangiales</taxon>
        <taxon>Streptosporangiaceae</taxon>
        <taxon>Planomonospora</taxon>
    </lineage>
</organism>
<comment type="similarity">
    <text evidence="1 4">Belongs to the DapA family.</text>
</comment>
<dbReference type="SMART" id="SM01130">
    <property type="entry name" value="DHDPS"/>
    <property type="match status" value="1"/>
</dbReference>
<evidence type="ECO:0000256" key="2">
    <source>
        <dbReference type="ARBA" id="ARBA00023239"/>
    </source>
</evidence>
<reference evidence="6" key="1">
    <citation type="journal article" date="2019" name="Int. J. Syst. Evol. Microbiol.">
        <title>The Global Catalogue of Microorganisms (GCM) 10K type strain sequencing project: providing services to taxonomists for standard genome sequencing and annotation.</title>
        <authorList>
            <consortium name="The Broad Institute Genomics Platform"/>
            <consortium name="The Broad Institute Genome Sequencing Center for Infectious Disease"/>
            <person name="Wu L."/>
            <person name="Ma J."/>
        </authorList>
    </citation>
    <scope>NUCLEOTIDE SEQUENCE [LARGE SCALE GENOMIC DNA]</scope>
    <source>
        <strain evidence="6">JCM 9373</strain>
    </source>
</reference>
<evidence type="ECO:0000256" key="1">
    <source>
        <dbReference type="ARBA" id="ARBA00007592"/>
    </source>
</evidence>
<dbReference type="PIRSF" id="PIRSF001365">
    <property type="entry name" value="DHDPS"/>
    <property type="match status" value="1"/>
</dbReference>
<comment type="caution">
    <text evidence="5">The sequence shown here is derived from an EMBL/GenBank/DDBJ whole genome shotgun (WGS) entry which is preliminary data.</text>
</comment>
<dbReference type="InterPro" id="IPR002220">
    <property type="entry name" value="DapA-like"/>
</dbReference>
<evidence type="ECO:0000256" key="4">
    <source>
        <dbReference type="PIRNR" id="PIRNR001365"/>
    </source>
</evidence>
<dbReference type="Proteomes" id="UP001500320">
    <property type="component" value="Unassembled WGS sequence"/>
</dbReference>
<dbReference type="RefSeq" id="WP_344865466.1">
    <property type="nucleotide sequence ID" value="NZ_BAAAUT010000070.1"/>
</dbReference>
<dbReference type="InterPro" id="IPR013785">
    <property type="entry name" value="Aldolase_TIM"/>
</dbReference>
<dbReference type="PANTHER" id="PTHR12128:SF66">
    <property type="entry name" value="4-HYDROXY-2-OXOGLUTARATE ALDOLASE, MITOCHONDRIAL"/>
    <property type="match status" value="1"/>
</dbReference>
<name>A0ABP6NY25_9ACTN</name>
<evidence type="ECO:0000256" key="3">
    <source>
        <dbReference type="ARBA" id="ARBA00023270"/>
    </source>
</evidence>
<keyword evidence="6" id="KW-1185">Reference proteome</keyword>
<proteinExistence type="inferred from homology"/>
<evidence type="ECO:0000313" key="5">
    <source>
        <dbReference type="EMBL" id="GAA3161256.1"/>
    </source>
</evidence>
<sequence>MTFSGVHVPLITPFAADGEVAAEALEGLAHAVLDGGAAGLVALGTTAEASALTGKERRTVVEVCARVRRERNATLIVGTGSGDTRSTAEALRGLAGVADAALVAVPSFVRPGEEGVLAHFAELSRRTPVPLIVYDIPHRTGQEVGAATLRAIGALPMVRGVKHATGGVGAGTVALLADPPPDFAVLAGDDVFFSALLALGAAGGVLASAHLRTADFAALAGAWQAGEAERARALGHRLSALAAALFAEPNPTVLKGVLHARGAIPTAGVRLPLLPARRESVEAVLRLL</sequence>
<accession>A0ABP6NY25</accession>
<dbReference type="SUPFAM" id="SSF51569">
    <property type="entry name" value="Aldolase"/>
    <property type="match status" value="1"/>
</dbReference>
<dbReference type="EMBL" id="BAAAUT010000070">
    <property type="protein sequence ID" value="GAA3161256.1"/>
    <property type="molecule type" value="Genomic_DNA"/>
</dbReference>
<dbReference type="PANTHER" id="PTHR12128">
    <property type="entry name" value="DIHYDRODIPICOLINATE SYNTHASE"/>
    <property type="match status" value="1"/>
</dbReference>
<dbReference type="Gene3D" id="3.20.20.70">
    <property type="entry name" value="Aldolase class I"/>
    <property type="match status" value="1"/>
</dbReference>